<protein>
    <recommendedName>
        <fullName evidence="5">Replication-associated protein</fullName>
    </recommendedName>
</protein>
<evidence type="ECO:0000313" key="4">
    <source>
        <dbReference type="Proteomes" id="UP000663891"/>
    </source>
</evidence>
<dbReference type="Gene3D" id="3.40.50.300">
    <property type="entry name" value="P-loop containing nucleotide triphosphate hydrolases"/>
    <property type="match status" value="1"/>
</dbReference>
<sequence length="406" mass="47303">MANTSSRYNIDNIDLDDSPIKSTPYHFQAGSIIDATTFERVVNQVMNKETQKEHPDYDNDDNNDLITNTNLFNETQFDEELERDLQHLSQVIQISQPINDNLASDMIHQLNEVPRTTTLSSSASTSMVSTRAVTIRAQTEQRQQQNKEIARQAFILAETNVYQAMDYIMQVMPEKFLPHSSWYLSTFNYIHGRRQQHLHETGPIIKENIWPDSFPQCTPQLKEVVNRWIRHHFSRTKQAKCLILIGPTDTGKTTFALSLPGHVNHFKGKWNLKSWHDYARYSVYDGIRWDDFSKLNYPNKEDLLTQNGKINAGAKYRRPIEINVRQPAIVLLNPEDAGSLTREPRTIKEQQLAQYWKERATVYIMGPNEYFYQNQSSSNSSIESNEPRLGDPDEFETMRRRWEAKQ</sequence>
<gene>
    <name evidence="3" type="ORF">OKA104_LOCUS17585</name>
    <name evidence="2" type="ORF">VCS650_LOCUS32102</name>
</gene>
<organism evidence="2 4">
    <name type="scientific">Adineta steineri</name>
    <dbReference type="NCBI Taxonomy" id="433720"/>
    <lineage>
        <taxon>Eukaryota</taxon>
        <taxon>Metazoa</taxon>
        <taxon>Spiralia</taxon>
        <taxon>Gnathifera</taxon>
        <taxon>Rotifera</taxon>
        <taxon>Eurotatoria</taxon>
        <taxon>Bdelloidea</taxon>
        <taxon>Adinetida</taxon>
        <taxon>Adinetidae</taxon>
        <taxon>Adineta</taxon>
    </lineage>
</organism>
<feature type="region of interest" description="Disordered" evidence="1">
    <location>
        <begin position="374"/>
        <end position="406"/>
    </location>
</feature>
<feature type="compositionally biased region" description="Basic and acidic residues" evidence="1">
    <location>
        <begin position="385"/>
        <end position="406"/>
    </location>
</feature>
<comment type="caution">
    <text evidence="2">The sequence shown here is derived from an EMBL/GenBank/DDBJ whole genome shotgun (WGS) entry which is preliminary data.</text>
</comment>
<dbReference type="InterPro" id="IPR027417">
    <property type="entry name" value="P-loop_NTPase"/>
</dbReference>
<accession>A0A815F3K2</accession>
<dbReference type="AlphaFoldDB" id="A0A815F3K2"/>
<evidence type="ECO:0000313" key="3">
    <source>
        <dbReference type="EMBL" id="CAF3785229.1"/>
    </source>
</evidence>
<dbReference type="EMBL" id="CAJNON010000570">
    <property type="protein sequence ID" value="CAF1320303.1"/>
    <property type="molecule type" value="Genomic_DNA"/>
</dbReference>
<evidence type="ECO:0000256" key="1">
    <source>
        <dbReference type="SAM" id="MobiDB-lite"/>
    </source>
</evidence>
<dbReference type="SUPFAM" id="SSF52540">
    <property type="entry name" value="P-loop containing nucleoside triphosphate hydrolases"/>
    <property type="match status" value="1"/>
</dbReference>
<dbReference type="OrthoDB" id="9994567at2759"/>
<reference evidence="2" key="1">
    <citation type="submission" date="2021-02" db="EMBL/GenBank/DDBJ databases">
        <authorList>
            <person name="Nowell W R."/>
        </authorList>
    </citation>
    <scope>NUCLEOTIDE SEQUENCE</scope>
</reference>
<dbReference type="Proteomes" id="UP000663891">
    <property type="component" value="Unassembled WGS sequence"/>
</dbReference>
<evidence type="ECO:0008006" key="5">
    <source>
        <dbReference type="Google" id="ProtNLM"/>
    </source>
</evidence>
<proteinExistence type="predicted"/>
<dbReference type="Proteomes" id="UP000663881">
    <property type="component" value="Unassembled WGS sequence"/>
</dbReference>
<dbReference type="EMBL" id="CAJOAY010001054">
    <property type="protein sequence ID" value="CAF3785229.1"/>
    <property type="molecule type" value="Genomic_DNA"/>
</dbReference>
<name>A0A815F3K2_9BILA</name>
<evidence type="ECO:0000313" key="2">
    <source>
        <dbReference type="EMBL" id="CAF1320303.1"/>
    </source>
</evidence>
<feature type="compositionally biased region" description="Low complexity" evidence="1">
    <location>
        <begin position="374"/>
        <end position="384"/>
    </location>
</feature>